<reference evidence="2" key="2">
    <citation type="submission" date="2020-05" db="UniProtKB">
        <authorList>
            <consortium name="EnsemblMetazoa"/>
        </authorList>
    </citation>
    <scope>IDENTIFICATION</scope>
    <source>
        <strain evidence="2">IAEA</strain>
    </source>
</reference>
<proteinExistence type="predicted"/>
<dbReference type="AlphaFoldDB" id="A0A1A9ZZI6"/>
<dbReference type="VEuPathDB" id="VectorBase:GPAI029790"/>
<name>A0A1A9ZZI6_GLOPL</name>
<organism evidence="2 3">
    <name type="scientific">Glossina pallidipes</name>
    <name type="common">Tsetse fly</name>
    <dbReference type="NCBI Taxonomy" id="7398"/>
    <lineage>
        <taxon>Eukaryota</taxon>
        <taxon>Metazoa</taxon>
        <taxon>Ecdysozoa</taxon>
        <taxon>Arthropoda</taxon>
        <taxon>Hexapoda</taxon>
        <taxon>Insecta</taxon>
        <taxon>Pterygota</taxon>
        <taxon>Neoptera</taxon>
        <taxon>Endopterygota</taxon>
        <taxon>Diptera</taxon>
        <taxon>Brachycera</taxon>
        <taxon>Muscomorpha</taxon>
        <taxon>Hippoboscoidea</taxon>
        <taxon>Glossinidae</taxon>
        <taxon>Glossina</taxon>
    </lineage>
</organism>
<dbReference type="Proteomes" id="UP000092445">
    <property type="component" value="Unassembled WGS sequence"/>
</dbReference>
<keyword evidence="1" id="KW-1133">Transmembrane helix</keyword>
<dbReference type="EnsemblMetazoa" id="GPAI029790-RA">
    <property type="protein sequence ID" value="GPAI029790-PA"/>
    <property type="gene ID" value="GPAI029790"/>
</dbReference>
<sequence>MSLKANKEIVSLKVKRKSTCQCAGENKRKSDLCFGIRVSGLFHVTLRYVTLRLIKELSNSNVCNICSMIMTLILSDTIWVFALNKNLNKLSEKNIFAISSLFGFNC</sequence>
<keyword evidence="1" id="KW-0812">Transmembrane</keyword>
<evidence type="ECO:0000313" key="3">
    <source>
        <dbReference type="Proteomes" id="UP000092445"/>
    </source>
</evidence>
<feature type="transmembrane region" description="Helical" evidence="1">
    <location>
        <begin position="62"/>
        <end position="82"/>
    </location>
</feature>
<reference evidence="3" key="1">
    <citation type="submission" date="2014-03" db="EMBL/GenBank/DDBJ databases">
        <authorList>
            <person name="Aksoy S."/>
            <person name="Warren W."/>
            <person name="Wilson R.K."/>
        </authorList>
    </citation>
    <scope>NUCLEOTIDE SEQUENCE [LARGE SCALE GENOMIC DNA]</scope>
    <source>
        <strain evidence="3">IAEA</strain>
    </source>
</reference>
<evidence type="ECO:0000313" key="2">
    <source>
        <dbReference type="EnsemblMetazoa" id="GPAI029790-PA"/>
    </source>
</evidence>
<accession>A0A1A9ZZI6</accession>
<keyword evidence="1" id="KW-0472">Membrane</keyword>
<protein>
    <submittedName>
        <fullName evidence="2">Uncharacterized protein</fullName>
    </submittedName>
</protein>
<keyword evidence="3" id="KW-1185">Reference proteome</keyword>
<evidence type="ECO:0000256" key="1">
    <source>
        <dbReference type="SAM" id="Phobius"/>
    </source>
</evidence>